<reference evidence="1 2" key="1">
    <citation type="submission" date="2015-09" db="EMBL/GenBank/DDBJ databases">
        <title>Draft genome of the parasitic nematode Teladorsagia circumcincta isolate WARC Sus (inbred).</title>
        <authorList>
            <person name="Mitreva M."/>
        </authorList>
    </citation>
    <scope>NUCLEOTIDE SEQUENCE [LARGE SCALE GENOMIC DNA]</scope>
    <source>
        <strain evidence="1 2">S</strain>
    </source>
</reference>
<dbReference type="AlphaFoldDB" id="A0A2G9TDY4"/>
<evidence type="ECO:0000313" key="2">
    <source>
        <dbReference type="Proteomes" id="UP000230423"/>
    </source>
</evidence>
<dbReference type="OrthoDB" id="5865157at2759"/>
<protein>
    <submittedName>
        <fullName evidence="1">Uncharacterized protein</fullName>
    </submittedName>
</protein>
<keyword evidence="2" id="KW-1185">Reference proteome</keyword>
<evidence type="ECO:0000313" key="1">
    <source>
        <dbReference type="EMBL" id="PIO56165.1"/>
    </source>
</evidence>
<proteinExistence type="predicted"/>
<dbReference type="Proteomes" id="UP000230423">
    <property type="component" value="Unassembled WGS sequence"/>
</dbReference>
<name>A0A2G9TDY4_TELCI</name>
<organism evidence="1 2">
    <name type="scientific">Teladorsagia circumcincta</name>
    <name type="common">Brown stomach worm</name>
    <name type="synonym">Ostertagia circumcincta</name>
    <dbReference type="NCBI Taxonomy" id="45464"/>
    <lineage>
        <taxon>Eukaryota</taxon>
        <taxon>Metazoa</taxon>
        <taxon>Ecdysozoa</taxon>
        <taxon>Nematoda</taxon>
        <taxon>Chromadorea</taxon>
        <taxon>Rhabditida</taxon>
        <taxon>Rhabditina</taxon>
        <taxon>Rhabditomorpha</taxon>
        <taxon>Strongyloidea</taxon>
        <taxon>Trichostrongylidae</taxon>
        <taxon>Teladorsagia</taxon>
    </lineage>
</organism>
<dbReference type="EMBL" id="KZ381810">
    <property type="protein sequence ID" value="PIO56165.1"/>
    <property type="molecule type" value="Genomic_DNA"/>
</dbReference>
<accession>A0A2G9TDY4</accession>
<sequence length="177" mass="19909">MLQDVGHKLCPSPILGEKKGSKTKKQMAACEDYQTMLSLYNKGSSMLLRMGSLSAEHVKDFKQGLPEVLMDEQFPAKFENLIKLDANDLDNYAVTVSLLRKRAVFHSYETMRLDTSVHVQDSESIRINPLTGEKVLRISPSTSDLLQPPPPPAPRRKPLLFLDFGKLVPLENDTNQK</sequence>
<gene>
    <name evidence="1" type="ORF">TELCIR_22440</name>
</gene>